<sequence length="118" mass="12869">MSDHHQSPAWSKTVRTIRPRLEAQRRAGSLVCIDCHKPIQPGENFSVGHKVSAAQAKRMGWTEAQINAPSNLGGTHSFRGGKGAGTRRCNEKGGGQIGASLRIKKASAAKRRPEWSQW</sequence>
<evidence type="ECO:0000313" key="2">
    <source>
        <dbReference type="EMBL" id="NYG99535.1"/>
    </source>
</evidence>
<dbReference type="EMBL" id="JACBZY010000001">
    <property type="protein sequence ID" value="NYG99535.1"/>
    <property type="molecule type" value="Genomic_DNA"/>
</dbReference>
<gene>
    <name evidence="2" type="ORF">BJ979_002161</name>
</gene>
<dbReference type="RefSeq" id="WP_179567773.1">
    <property type="nucleotide sequence ID" value="NZ_JACBZY010000001.1"/>
</dbReference>
<comment type="caution">
    <text evidence="2">The sequence shown here is derived from an EMBL/GenBank/DDBJ whole genome shotgun (WGS) entry which is preliminary data.</text>
</comment>
<keyword evidence="3" id="KW-1185">Reference proteome</keyword>
<evidence type="ECO:0000256" key="1">
    <source>
        <dbReference type="SAM" id="MobiDB-lite"/>
    </source>
</evidence>
<dbReference type="AlphaFoldDB" id="A0A852YQN1"/>
<reference evidence="2 3" key="1">
    <citation type="submission" date="2020-07" db="EMBL/GenBank/DDBJ databases">
        <title>Sequencing the genomes of 1000 actinobacteria strains.</title>
        <authorList>
            <person name="Klenk H.-P."/>
        </authorList>
    </citation>
    <scope>NUCLEOTIDE SEQUENCE [LARGE SCALE GENOMIC DNA]</scope>
    <source>
        <strain evidence="2 3">DSM 23141</strain>
    </source>
</reference>
<dbReference type="Proteomes" id="UP000553888">
    <property type="component" value="Unassembled WGS sequence"/>
</dbReference>
<name>A0A852YQN1_9MICO</name>
<evidence type="ECO:0000313" key="3">
    <source>
        <dbReference type="Proteomes" id="UP000553888"/>
    </source>
</evidence>
<proteinExistence type="predicted"/>
<organism evidence="2 3">
    <name type="scientific">Schumannella luteola</name>
    <dbReference type="NCBI Taxonomy" id="472059"/>
    <lineage>
        <taxon>Bacteria</taxon>
        <taxon>Bacillati</taxon>
        <taxon>Actinomycetota</taxon>
        <taxon>Actinomycetes</taxon>
        <taxon>Micrococcales</taxon>
        <taxon>Microbacteriaceae</taxon>
        <taxon>Schumannella</taxon>
    </lineage>
</organism>
<feature type="region of interest" description="Disordered" evidence="1">
    <location>
        <begin position="67"/>
        <end position="118"/>
    </location>
</feature>
<protein>
    <submittedName>
        <fullName evidence="2">Uncharacterized protein</fullName>
    </submittedName>
</protein>
<accession>A0A852YQN1</accession>